<dbReference type="Pfam" id="PF00083">
    <property type="entry name" value="Sugar_tr"/>
    <property type="match status" value="2"/>
</dbReference>
<keyword evidence="3" id="KW-1003">Cell membrane</keyword>
<reference evidence="10 11" key="1">
    <citation type="submission" date="2019-03" db="EMBL/GenBank/DDBJ databases">
        <title>Genomic Encyclopedia of Type Strains, Phase IV (KMG-IV): sequencing the most valuable type-strain genomes for metagenomic binning, comparative biology and taxonomic classification.</title>
        <authorList>
            <person name="Goeker M."/>
        </authorList>
    </citation>
    <scope>NUCLEOTIDE SEQUENCE [LARGE SCALE GENOMIC DNA]</scope>
    <source>
        <strain evidence="10 11">DSM 654</strain>
    </source>
</reference>
<feature type="transmembrane region" description="Helical" evidence="8">
    <location>
        <begin position="338"/>
        <end position="360"/>
    </location>
</feature>
<dbReference type="PROSITE" id="PS00216">
    <property type="entry name" value="SUGAR_TRANSPORT_1"/>
    <property type="match status" value="1"/>
</dbReference>
<keyword evidence="7 8" id="KW-0472">Membrane</keyword>
<dbReference type="NCBIfam" id="NF011656">
    <property type="entry name" value="PRK15075.1"/>
    <property type="match status" value="1"/>
</dbReference>
<dbReference type="InterPro" id="IPR005828">
    <property type="entry name" value="MFS_sugar_transport-like"/>
</dbReference>
<feature type="transmembrane region" description="Helical" evidence="8">
    <location>
        <begin position="48"/>
        <end position="72"/>
    </location>
</feature>
<dbReference type="CDD" id="cd17368">
    <property type="entry name" value="MFS_CitA"/>
    <property type="match status" value="1"/>
</dbReference>
<evidence type="ECO:0000256" key="3">
    <source>
        <dbReference type="ARBA" id="ARBA00022475"/>
    </source>
</evidence>
<proteinExistence type="predicted"/>
<dbReference type="GO" id="GO:0005886">
    <property type="term" value="C:plasma membrane"/>
    <property type="evidence" value="ECO:0007669"/>
    <property type="project" value="UniProtKB-SubCell"/>
</dbReference>
<keyword evidence="5" id="KW-0769">Symport</keyword>
<accession>A0A4R3U7Z5</accession>
<feature type="transmembrane region" description="Helical" evidence="8">
    <location>
        <begin position="367"/>
        <end position="388"/>
    </location>
</feature>
<dbReference type="PROSITE" id="PS50850">
    <property type="entry name" value="MFS"/>
    <property type="match status" value="1"/>
</dbReference>
<comment type="caution">
    <text evidence="10">The sequence shown here is derived from an EMBL/GenBank/DDBJ whole genome shotgun (WGS) entry which is preliminary data.</text>
</comment>
<feature type="domain" description="Major facilitator superfamily (MFS) profile" evidence="9">
    <location>
        <begin position="12"/>
        <end position="423"/>
    </location>
</feature>
<dbReference type="Proteomes" id="UP000295110">
    <property type="component" value="Unassembled WGS sequence"/>
</dbReference>
<feature type="transmembrane region" description="Helical" evidence="8">
    <location>
        <begin position="225"/>
        <end position="253"/>
    </location>
</feature>
<dbReference type="PANTHER" id="PTHR43528">
    <property type="entry name" value="ALPHA-KETOGLUTARATE PERMEASE"/>
    <property type="match status" value="1"/>
</dbReference>
<dbReference type="InterPro" id="IPR036259">
    <property type="entry name" value="MFS_trans_sf"/>
</dbReference>
<dbReference type="RefSeq" id="WP_132576736.1">
    <property type="nucleotide sequence ID" value="NZ_CBCSGL010000089.1"/>
</dbReference>
<dbReference type="PROSITE" id="PS00217">
    <property type="entry name" value="SUGAR_TRANSPORT_2"/>
    <property type="match status" value="1"/>
</dbReference>
<dbReference type="SUPFAM" id="SSF103473">
    <property type="entry name" value="MFS general substrate transporter"/>
    <property type="match status" value="1"/>
</dbReference>
<feature type="transmembrane region" description="Helical" evidence="8">
    <location>
        <begin position="21"/>
        <end position="42"/>
    </location>
</feature>
<dbReference type="PANTHER" id="PTHR43528:SF6">
    <property type="entry name" value="CITRATE-PROTON SYMPORTER"/>
    <property type="match status" value="1"/>
</dbReference>
<dbReference type="InterPro" id="IPR051084">
    <property type="entry name" value="H+-coupled_symporters"/>
</dbReference>
<keyword evidence="6 8" id="KW-1133">Transmembrane helix</keyword>
<feature type="transmembrane region" description="Helical" evidence="8">
    <location>
        <begin position="273"/>
        <end position="293"/>
    </location>
</feature>
<name>A0A4R3U7Z5_ROSSA</name>
<feature type="transmembrane region" description="Helical" evidence="8">
    <location>
        <begin position="84"/>
        <end position="105"/>
    </location>
</feature>
<keyword evidence="11" id="KW-1185">Reference proteome</keyword>
<evidence type="ECO:0000256" key="6">
    <source>
        <dbReference type="ARBA" id="ARBA00022989"/>
    </source>
</evidence>
<organism evidence="10 11">
    <name type="scientific">Roseateles saccharophilus</name>
    <name type="common">Pseudomonas saccharophila</name>
    <dbReference type="NCBI Taxonomy" id="304"/>
    <lineage>
        <taxon>Bacteria</taxon>
        <taxon>Pseudomonadati</taxon>
        <taxon>Pseudomonadota</taxon>
        <taxon>Betaproteobacteria</taxon>
        <taxon>Burkholderiales</taxon>
        <taxon>Sphaerotilaceae</taxon>
        <taxon>Roseateles</taxon>
    </lineage>
</organism>
<dbReference type="OrthoDB" id="6766492at2"/>
<dbReference type="GO" id="GO:0015293">
    <property type="term" value="F:symporter activity"/>
    <property type="evidence" value="ECO:0007669"/>
    <property type="project" value="UniProtKB-KW"/>
</dbReference>
<dbReference type="InterPro" id="IPR005829">
    <property type="entry name" value="Sugar_transporter_CS"/>
</dbReference>
<dbReference type="AlphaFoldDB" id="A0A4R3U7Z5"/>
<gene>
    <name evidence="10" type="ORF">EV671_106413</name>
</gene>
<evidence type="ECO:0000256" key="7">
    <source>
        <dbReference type="ARBA" id="ARBA00023136"/>
    </source>
</evidence>
<evidence type="ECO:0000256" key="8">
    <source>
        <dbReference type="SAM" id="Phobius"/>
    </source>
</evidence>
<comment type="subcellular location">
    <subcellularLocation>
        <location evidence="1">Cell membrane</location>
        <topology evidence="1">Multi-pass membrane protein</topology>
    </subcellularLocation>
</comment>
<evidence type="ECO:0000259" key="9">
    <source>
        <dbReference type="PROSITE" id="PS50850"/>
    </source>
</evidence>
<dbReference type="InterPro" id="IPR020846">
    <property type="entry name" value="MFS_dom"/>
</dbReference>
<evidence type="ECO:0000256" key="1">
    <source>
        <dbReference type="ARBA" id="ARBA00004651"/>
    </source>
</evidence>
<dbReference type="Gene3D" id="1.20.1250.20">
    <property type="entry name" value="MFS general substrate transporter like domains"/>
    <property type="match status" value="2"/>
</dbReference>
<evidence type="ECO:0000256" key="5">
    <source>
        <dbReference type="ARBA" id="ARBA00022847"/>
    </source>
</evidence>
<protein>
    <submittedName>
        <fullName evidence="10">MHS family citrate/tricarballylate:H+ symporter-like MFS transporter</fullName>
    </submittedName>
</protein>
<evidence type="ECO:0000313" key="11">
    <source>
        <dbReference type="Proteomes" id="UP000295110"/>
    </source>
</evidence>
<dbReference type="EMBL" id="SMBU01000064">
    <property type="protein sequence ID" value="TCU82468.1"/>
    <property type="molecule type" value="Genomic_DNA"/>
</dbReference>
<evidence type="ECO:0000256" key="2">
    <source>
        <dbReference type="ARBA" id="ARBA00022448"/>
    </source>
</evidence>
<evidence type="ECO:0000256" key="4">
    <source>
        <dbReference type="ARBA" id="ARBA00022692"/>
    </source>
</evidence>
<keyword evidence="2" id="KW-0813">Transport</keyword>
<feature type="transmembrane region" description="Helical" evidence="8">
    <location>
        <begin position="150"/>
        <end position="172"/>
    </location>
</feature>
<feature type="transmembrane region" description="Helical" evidence="8">
    <location>
        <begin position="111"/>
        <end position="138"/>
    </location>
</feature>
<feature type="transmembrane region" description="Helical" evidence="8">
    <location>
        <begin position="400"/>
        <end position="418"/>
    </location>
</feature>
<evidence type="ECO:0000313" key="10">
    <source>
        <dbReference type="EMBL" id="TCU82468.1"/>
    </source>
</evidence>
<dbReference type="FunFam" id="1.20.1250.20:FF:000001">
    <property type="entry name" value="Dicarboxylate MFS transporter"/>
    <property type="match status" value="1"/>
</dbReference>
<sequence>MSEASIPSKFGAVVRVTSGNFIEMYDFFLFGFYATAISKAFFPAASEYASLMLTFATFGAGFLMRPVGAVVLGAYVDRVGRRRGLLLTLSIMATGTALVAFVPGYATLGLWAPFLVLVGRLLQGLSAGVELGGVSVYLSEIAMPGRRGFYVSWQSASQQLAIVVSALLGYGLNEWMDKPELEAWGWRIPFFIGCLIVPVIFVIRNRLQETEAFRAAKHHPSFNQTLLGIATHWRTIGLGALLVIMTTVSFYLITVYTPTFGKSVLKLSTRDSLLVTLLVGVSNLIWLPIMGALSDRIGRWPIMLAATTLTVLSAYPAMSWLVNEPSLVRMVMVELWLSFLYASYNGATIAALTEVVPGYIRTAGFSLAYSLATALFGGFTPMVCTWLIQETGNRAMPGLWMAVAALASLVATVLIYGLRPGQRPRVLDVNGGQETRLFGGEDAVLLEVPAQAGCDRGQ</sequence>
<keyword evidence="4 8" id="KW-0812">Transmembrane</keyword>
<feature type="transmembrane region" description="Helical" evidence="8">
    <location>
        <begin position="300"/>
        <end position="318"/>
    </location>
</feature>
<feature type="transmembrane region" description="Helical" evidence="8">
    <location>
        <begin position="184"/>
        <end position="204"/>
    </location>
</feature>